<reference evidence="1 2" key="1">
    <citation type="submission" date="2010-12" db="EMBL/GenBank/DDBJ databases">
        <title>Whole genome sequence of Acidiphilium multivorum AIU301.</title>
        <authorList>
            <person name="Narita-Yamada S."/>
            <person name="Nakamura S."/>
            <person name="Ito N."/>
            <person name="Takarada H."/>
            <person name="Katano Y."/>
            <person name="Nakazawa H."/>
            <person name="Hosoyama A."/>
            <person name="Yamada R."/>
            <person name="Fujita N."/>
        </authorList>
    </citation>
    <scope>NUCLEOTIDE SEQUENCE [LARGE SCALE GENOMIC DNA]</scope>
    <source>
        <strain evidence="2">DSM 11245 / JCM 8867 / AIU301</strain>
        <plasmid evidence="1 2">pACMV7</plasmid>
    </source>
</reference>
<keyword evidence="2" id="KW-1185">Reference proteome</keyword>
<sequence>MLSQRRAAQAWGISRATLQRAVSSGKLSALPDGTIDPAEMLRVFGEAKGGPSGHHNEPLGPPLGRGDEMAFQAEIRMLKAQIEAKEALLSAKDRHIEDLSQALRLLAGPPAPAPQPSLLAKLFSRQRSPRS</sequence>
<gene>
    <name evidence="1" type="ordered locus">ACMV_P7_00020</name>
</gene>
<accession>F0J872</accession>
<dbReference type="HOGENOM" id="CLU_1923004_0_0_5"/>
<dbReference type="Pfam" id="PF05225">
    <property type="entry name" value="HTH_psq"/>
    <property type="match status" value="1"/>
</dbReference>
<protein>
    <submittedName>
        <fullName evidence="1">Uncharacterized protein</fullName>
    </submittedName>
</protein>
<keyword evidence="1" id="KW-0614">Plasmid</keyword>
<evidence type="ECO:0000313" key="1">
    <source>
        <dbReference type="EMBL" id="BAJ83289.1"/>
    </source>
</evidence>
<organism evidence="1 2">
    <name type="scientific">Acidiphilium multivorum (strain DSM 11245 / JCM 8867 / NBRC 100883 / AIU 301)</name>
    <dbReference type="NCBI Taxonomy" id="926570"/>
    <lineage>
        <taxon>Bacteria</taxon>
        <taxon>Pseudomonadati</taxon>
        <taxon>Pseudomonadota</taxon>
        <taxon>Alphaproteobacteria</taxon>
        <taxon>Acetobacterales</taxon>
        <taxon>Acidocellaceae</taxon>
        <taxon>Acidiphilium</taxon>
    </lineage>
</organism>
<proteinExistence type="predicted"/>
<dbReference type="EMBL" id="AP012042">
    <property type="protein sequence ID" value="BAJ83289.1"/>
    <property type="molecule type" value="Genomic_DNA"/>
</dbReference>
<dbReference type="Proteomes" id="UP000007100">
    <property type="component" value="Plasmid pACMV7"/>
</dbReference>
<evidence type="ECO:0000313" key="2">
    <source>
        <dbReference type="Proteomes" id="UP000007100"/>
    </source>
</evidence>
<dbReference type="InterPro" id="IPR007889">
    <property type="entry name" value="HTH_Psq"/>
</dbReference>
<dbReference type="KEGG" id="amv:ACMV_P7_00020"/>
<geneLocation type="plasmid" evidence="1 2">
    <name>pACMV7</name>
</geneLocation>
<name>F0J872_ACIMA</name>
<dbReference type="OrthoDB" id="7909028at2"/>
<dbReference type="AlphaFoldDB" id="F0J872"/>
<dbReference type="GO" id="GO:0003677">
    <property type="term" value="F:DNA binding"/>
    <property type="evidence" value="ECO:0007669"/>
    <property type="project" value="InterPro"/>
</dbReference>